<dbReference type="EMBL" id="ARZX01000019">
    <property type="protein sequence ID" value="EWH12617.1"/>
    <property type="molecule type" value="Genomic_DNA"/>
</dbReference>
<keyword evidence="9 10" id="KW-0998">Cell outer membrane</keyword>
<dbReference type="PANTHER" id="PTHR30069">
    <property type="entry name" value="TONB-DEPENDENT OUTER MEMBRANE RECEPTOR"/>
    <property type="match status" value="1"/>
</dbReference>
<evidence type="ECO:0000256" key="3">
    <source>
        <dbReference type="ARBA" id="ARBA00022452"/>
    </source>
</evidence>
<evidence type="ECO:0000256" key="1">
    <source>
        <dbReference type="ARBA" id="ARBA00004571"/>
    </source>
</evidence>
<dbReference type="Pfam" id="PF13715">
    <property type="entry name" value="CarbopepD_reg_2"/>
    <property type="match status" value="1"/>
</dbReference>
<keyword evidence="7 10" id="KW-0472">Membrane</keyword>
<reference evidence="15 16" key="1">
    <citation type="journal article" date="2014" name="Genome Announc.">
        <title>Draft Genome Sequence of the Carrageenan-Degrading Bacterium Cellulophaga sp. Strain KL-A, Isolated from Decaying Marine Algae.</title>
        <authorList>
            <person name="Shan D."/>
            <person name="Ying J."/>
            <person name="Li X."/>
            <person name="Gao Z."/>
            <person name="Wei G."/>
            <person name="Shao Z."/>
        </authorList>
    </citation>
    <scope>NUCLEOTIDE SEQUENCE [LARGE SCALE GENOMIC DNA]</scope>
    <source>
        <strain evidence="15 16">KL-A</strain>
    </source>
</reference>
<feature type="chain" id="PRO_5047126300" evidence="12">
    <location>
        <begin position="21"/>
        <end position="789"/>
    </location>
</feature>
<feature type="domain" description="TonB-dependent receptor-like beta-barrel" evidence="13">
    <location>
        <begin position="459"/>
        <end position="756"/>
    </location>
</feature>
<feature type="signal peptide" evidence="12">
    <location>
        <begin position="1"/>
        <end position="20"/>
    </location>
</feature>
<dbReference type="PROSITE" id="PS52016">
    <property type="entry name" value="TONB_DEPENDENT_REC_3"/>
    <property type="match status" value="1"/>
</dbReference>
<dbReference type="SUPFAM" id="SSF56935">
    <property type="entry name" value="Porins"/>
    <property type="match status" value="1"/>
</dbReference>
<evidence type="ECO:0000313" key="16">
    <source>
        <dbReference type="Proteomes" id="UP000019275"/>
    </source>
</evidence>
<dbReference type="Proteomes" id="UP000019275">
    <property type="component" value="Unassembled WGS sequence"/>
</dbReference>
<dbReference type="SUPFAM" id="SSF49464">
    <property type="entry name" value="Carboxypeptidase regulatory domain-like"/>
    <property type="match status" value="1"/>
</dbReference>
<feature type="domain" description="TonB-dependent receptor plug" evidence="14">
    <location>
        <begin position="118"/>
        <end position="222"/>
    </location>
</feature>
<protein>
    <submittedName>
        <fullName evidence="15">TonB-dependent receptor plug</fullName>
    </submittedName>
</protein>
<keyword evidence="5 12" id="KW-0732">Signal</keyword>
<comment type="subcellular location">
    <subcellularLocation>
        <location evidence="1 10">Cell outer membrane</location>
        <topology evidence="1 10">Multi-pass membrane protein</topology>
    </subcellularLocation>
</comment>
<keyword evidence="16" id="KW-1185">Reference proteome</keyword>
<dbReference type="InterPro" id="IPR012910">
    <property type="entry name" value="Plug_dom"/>
</dbReference>
<name>A0ABN0RL63_9FLAO</name>
<dbReference type="InterPro" id="IPR037066">
    <property type="entry name" value="Plug_dom_sf"/>
</dbReference>
<comment type="similarity">
    <text evidence="10 11">Belongs to the TonB-dependent receptor family.</text>
</comment>
<accession>A0ABN0RL63</accession>
<evidence type="ECO:0000256" key="11">
    <source>
        <dbReference type="RuleBase" id="RU003357"/>
    </source>
</evidence>
<proteinExistence type="inferred from homology"/>
<dbReference type="Gene3D" id="2.170.130.10">
    <property type="entry name" value="TonB-dependent receptor, plug domain"/>
    <property type="match status" value="1"/>
</dbReference>
<keyword evidence="2 10" id="KW-0813">Transport</keyword>
<dbReference type="InterPro" id="IPR036942">
    <property type="entry name" value="Beta-barrel_TonB_sf"/>
</dbReference>
<evidence type="ECO:0000256" key="6">
    <source>
        <dbReference type="ARBA" id="ARBA00023077"/>
    </source>
</evidence>
<evidence type="ECO:0000256" key="9">
    <source>
        <dbReference type="ARBA" id="ARBA00023237"/>
    </source>
</evidence>
<dbReference type="InterPro" id="IPR008969">
    <property type="entry name" value="CarboxyPept-like_regulatory"/>
</dbReference>
<dbReference type="Pfam" id="PF00593">
    <property type="entry name" value="TonB_dep_Rec_b-barrel"/>
    <property type="match status" value="1"/>
</dbReference>
<evidence type="ECO:0000256" key="8">
    <source>
        <dbReference type="ARBA" id="ARBA00023170"/>
    </source>
</evidence>
<dbReference type="InterPro" id="IPR039426">
    <property type="entry name" value="TonB-dep_rcpt-like"/>
</dbReference>
<evidence type="ECO:0000256" key="5">
    <source>
        <dbReference type="ARBA" id="ARBA00022729"/>
    </source>
</evidence>
<dbReference type="Pfam" id="PF07715">
    <property type="entry name" value="Plug"/>
    <property type="match status" value="1"/>
</dbReference>
<evidence type="ECO:0000256" key="7">
    <source>
        <dbReference type="ARBA" id="ARBA00023136"/>
    </source>
</evidence>
<comment type="caution">
    <text evidence="15">The sequence shown here is derived from an EMBL/GenBank/DDBJ whole genome shotgun (WGS) entry which is preliminary data.</text>
</comment>
<evidence type="ECO:0000256" key="2">
    <source>
        <dbReference type="ARBA" id="ARBA00022448"/>
    </source>
</evidence>
<keyword evidence="3 10" id="KW-1134">Transmembrane beta strand</keyword>
<dbReference type="InterPro" id="IPR000531">
    <property type="entry name" value="Beta-barrel_TonB"/>
</dbReference>
<evidence type="ECO:0000256" key="12">
    <source>
        <dbReference type="SAM" id="SignalP"/>
    </source>
</evidence>
<evidence type="ECO:0000259" key="13">
    <source>
        <dbReference type="Pfam" id="PF00593"/>
    </source>
</evidence>
<evidence type="ECO:0000256" key="4">
    <source>
        <dbReference type="ARBA" id="ARBA00022692"/>
    </source>
</evidence>
<dbReference type="PANTHER" id="PTHR30069:SF29">
    <property type="entry name" value="HEMOGLOBIN AND HEMOGLOBIN-HAPTOGLOBIN-BINDING PROTEIN 1-RELATED"/>
    <property type="match status" value="1"/>
</dbReference>
<evidence type="ECO:0000256" key="10">
    <source>
        <dbReference type="PROSITE-ProRule" id="PRU01360"/>
    </source>
</evidence>
<dbReference type="Gene3D" id="2.40.170.20">
    <property type="entry name" value="TonB-dependent receptor, beta-barrel domain"/>
    <property type="match status" value="1"/>
</dbReference>
<keyword evidence="4 10" id="KW-0812">Transmembrane</keyword>
<keyword evidence="6 11" id="KW-0798">TonB box</keyword>
<gene>
    <name evidence="15" type="ORF">KLA_13419</name>
</gene>
<evidence type="ECO:0000259" key="14">
    <source>
        <dbReference type="Pfam" id="PF07715"/>
    </source>
</evidence>
<dbReference type="Gene3D" id="2.60.40.1120">
    <property type="entry name" value="Carboxypeptidase-like, regulatory domain"/>
    <property type="match status" value="1"/>
</dbReference>
<keyword evidence="8 15" id="KW-0675">Receptor</keyword>
<evidence type="ECO:0000313" key="15">
    <source>
        <dbReference type="EMBL" id="EWH12617.1"/>
    </source>
</evidence>
<sequence>MLYKMLSICLFISVCSIATAQNSFKIKGIVLDANTLQPVEGANIIGDHLFAISSSKGEFTIEDNKKQASSFTVSHVGYTTKEFTVIPKNTQERIKIYLKETSTVLNEVKVVGTYHNKDKETPMVTQTVTKKFLNNNRENSLMQTLSKIPGISTINIGSGQSKPVIRGLGFNRVAVVQNGIKHEAQQWGNDHGLEIDQQGIENIQIIKGPASLLFGSDAIAGVVHIQPNKVPLQNSFNGEVNILGESNNDLLGISAGISARKEKWFYRTRVTYRDYGDYKVPTTKINYENYVFELHNNNLRNTAGREANASVSIGYVDNTIKTETLFSNVNAKNGFFANAHGLEVRTSKIDYDTSNRDIDLPYHNVNHFKISNNTTINTSNHVLYFDLGFQNNKREEHSEPIPHGYMPKPPNTKERVFTKNTYSLNARDAFNINNKHNVVVGVNLEHQKNTIGGWGFLIPEYSRFTAGAFGYNQYKINKNWHILAGARYDYGVLKTSAYNDWFRSTVKNEDNTTSQVYLQRAKNKTLDFKNISASFGVSHIKNNTTYKVNLGKSFRMPLANELASDGVNYHMYRFEKGNLDLKPEVAYQLDLDINHTKKQFSLGISPFLNLFENYIYLNPTSNYFETLQIYEYTQSKVFRIGGELSASTTVIKNLELTASAEYVYSRQTSGLKKDFTLPFSPPLSGLFSASYKIKDFSVFKTPAINADYRITAAQEDIVPPEQSTDGYNVLHMSFTSKLDIFKNSAPIDVRLKLNNVFNTTYYNHTSFYRLIDVPEAGRNISVSLTIPFK</sequence>
<organism evidence="15 16">
    <name type="scientific">Cellulophaga geojensis KL-A</name>
    <dbReference type="NCBI Taxonomy" id="1328323"/>
    <lineage>
        <taxon>Bacteria</taxon>
        <taxon>Pseudomonadati</taxon>
        <taxon>Bacteroidota</taxon>
        <taxon>Flavobacteriia</taxon>
        <taxon>Flavobacteriales</taxon>
        <taxon>Flavobacteriaceae</taxon>
        <taxon>Cellulophaga</taxon>
    </lineage>
</organism>